<feature type="binding site" evidence="11">
    <location>
        <begin position="76"/>
        <end position="77"/>
    </location>
    <ligand>
        <name>FAD</name>
        <dbReference type="ChEBI" id="CHEBI:57692"/>
    </ligand>
</feature>
<evidence type="ECO:0000256" key="7">
    <source>
        <dbReference type="ARBA" id="ARBA00022982"/>
    </source>
</evidence>
<evidence type="ECO:0000256" key="10">
    <source>
        <dbReference type="ARBA" id="ARBA00034078"/>
    </source>
</evidence>
<dbReference type="PIRSF" id="PIRSF006816">
    <property type="entry name" value="Cyc3_hyd_g"/>
    <property type="match status" value="1"/>
</dbReference>
<evidence type="ECO:0000256" key="4">
    <source>
        <dbReference type="ARBA" id="ARBA00022714"/>
    </source>
</evidence>
<dbReference type="Gene3D" id="2.10.240.10">
    <property type="entry name" value="Dihydroorotate dehydrogenase, electron transfer subunit"/>
    <property type="match status" value="1"/>
</dbReference>
<dbReference type="GO" id="GO:0051537">
    <property type="term" value="F:2 iron, 2 sulfur cluster binding"/>
    <property type="evidence" value="ECO:0007669"/>
    <property type="project" value="UniProtKB-KW"/>
</dbReference>
<dbReference type="InterPro" id="IPR017938">
    <property type="entry name" value="Riboflavin_synthase-like_b-brl"/>
</dbReference>
<comment type="similarity">
    <text evidence="1">Belongs to the PyrK family.</text>
</comment>
<feature type="domain" description="FAD-binding FR-type" evidence="13">
    <location>
        <begin position="1"/>
        <end position="101"/>
    </location>
</feature>
<dbReference type="STRING" id="1464123.SAMN05444126_10355"/>
<dbReference type="RefSeq" id="WP_093071924.1">
    <property type="nucleotide sequence ID" value="NZ_FOGV01000003.1"/>
</dbReference>
<comment type="cofactor">
    <cofactor evidence="12">
        <name>[2Fe-2S] cluster</name>
        <dbReference type="ChEBI" id="CHEBI:190135"/>
    </cofactor>
    <text evidence="12">Binds 1 [2Fe-2S] cluster per subunit.</text>
</comment>
<evidence type="ECO:0000313" key="14">
    <source>
        <dbReference type="EMBL" id="SER60940.1"/>
    </source>
</evidence>
<dbReference type="EMBL" id="FOGV01000003">
    <property type="protein sequence ID" value="SER60940.1"/>
    <property type="molecule type" value="Genomic_DNA"/>
</dbReference>
<evidence type="ECO:0000313" key="15">
    <source>
        <dbReference type="Proteomes" id="UP000199318"/>
    </source>
</evidence>
<dbReference type="GO" id="GO:0050660">
    <property type="term" value="F:flavin adenine dinucleotide binding"/>
    <property type="evidence" value="ECO:0007669"/>
    <property type="project" value="InterPro"/>
</dbReference>
<keyword evidence="7" id="KW-0249">Electron transport</keyword>
<evidence type="ECO:0000256" key="2">
    <source>
        <dbReference type="ARBA" id="ARBA00022448"/>
    </source>
</evidence>
<dbReference type="GO" id="GO:0046872">
    <property type="term" value="F:metal ion binding"/>
    <property type="evidence" value="ECO:0007669"/>
    <property type="project" value="UniProtKB-KW"/>
</dbReference>
<keyword evidence="4 12" id="KW-0001">2Fe-2S</keyword>
<dbReference type="InterPro" id="IPR037117">
    <property type="entry name" value="Dihydroorotate_DH_ele_sf"/>
</dbReference>
<evidence type="ECO:0000256" key="5">
    <source>
        <dbReference type="ARBA" id="ARBA00022723"/>
    </source>
</evidence>
<evidence type="ECO:0000256" key="1">
    <source>
        <dbReference type="ARBA" id="ARBA00006422"/>
    </source>
</evidence>
<feature type="binding site" evidence="12">
    <location>
        <position position="247"/>
    </location>
    <ligand>
        <name>[2Fe-2S] cluster</name>
        <dbReference type="ChEBI" id="CHEBI:190135"/>
    </ligand>
</feature>
<gene>
    <name evidence="14" type="ORF">SAMN05444126_10355</name>
</gene>
<dbReference type="AlphaFoldDB" id="A0A1H9QKJ6"/>
<dbReference type="Gene3D" id="3.40.50.80">
    <property type="entry name" value="Nucleotide-binding domain of ferredoxin-NADP reductase (FNR) module"/>
    <property type="match status" value="1"/>
</dbReference>
<dbReference type="Proteomes" id="UP000199318">
    <property type="component" value="Unassembled WGS sequence"/>
</dbReference>
<keyword evidence="8 12" id="KW-0408">Iron</keyword>
<dbReference type="InterPro" id="IPR050353">
    <property type="entry name" value="PyrK_electron_transfer"/>
</dbReference>
<dbReference type="PROSITE" id="PS51384">
    <property type="entry name" value="FAD_FR"/>
    <property type="match status" value="1"/>
</dbReference>
<keyword evidence="2" id="KW-0813">Transport</keyword>
<proteinExistence type="inferred from homology"/>
<keyword evidence="5 12" id="KW-0479">Metal-binding</keyword>
<evidence type="ECO:0000259" key="13">
    <source>
        <dbReference type="PROSITE" id="PS51384"/>
    </source>
</evidence>
<evidence type="ECO:0000256" key="3">
    <source>
        <dbReference type="ARBA" id="ARBA00022630"/>
    </source>
</evidence>
<dbReference type="SUPFAM" id="SSF63380">
    <property type="entry name" value="Riboflavin synthase domain-like"/>
    <property type="match status" value="1"/>
</dbReference>
<dbReference type="InterPro" id="IPR039261">
    <property type="entry name" value="FNR_nucleotide-bd"/>
</dbReference>
<dbReference type="GO" id="GO:0016491">
    <property type="term" value="F:oxidoreductase activity"/>
    <property type="evidence" value="ECO:0007669"/>
    <property type="project" value="InterPro"/>
</dbReference>
<keyword evidence="3 11" id="KW-0285">Flavoprotein</keyword>
<dbReference type="GO" id="GO:0006221">
    <property type="term" value="P:pyrimidine nucleotide biosynthetic process"/>
    <property type="evidence" value="ECO:0007669"/>
    <property type="project" value="InterPro"/>
</dbReference>
<dbReference type="PANTHER" id="PTHR43513">
    <property type="entry name" value="DIHYDROOROTATE DEHYDROGENASE B (NAD(+)), ELECTRON TRANSFER SUBUNIT"/>
    <property type="match status" value="1"/>
</dbReference>
<organism evidence="14 15">
    <name type="scientific">Salisediminibacterium halotolerans</name>
    <dbReference type="NCBI Taxonomy" id="517425"/>
    <lineage>
        <taxon>Bacteria</taxon>
        <taxon>Bacillati</taxon>
        <taxon>Bacillota</taxon>
        <taxon>Bacilli</taxon>
        <taxon>Bacillales</taxon>
        <taxon>Bacillaceae</taxon>
        <taxon>Salisediminibacterium</taxon>
    </lineage>
</organism>
<dbReference type="PANTHER" id="PTHR43513:SF3">
    <property type="entry name" value="DIHYDROOROTATE DEHYDROGENASE B (NAD(+)), ELECTRON TRANSFER SUBUNIT-RELATED"/>
    <property type="match status" value="1"/>
</dbReference>
<comment type="cofactor">
    <cofactor evidence="11">
        <name>FAD</name>
        <dbReference type="ChEBI" id="CHEBI:57692"/>
    </cofactor>
    <text evidence="11">Binds 1 FAD per subunit.</text>
</comment>
<keyword evidence="15" id="KW-1185">Reference proteome</keyword>
<dbReference type="OrthoDB" id="9778346at2"/>
<sequence>MKQHHLPILSNVQISSRYWHMTLDMTEIDETIDPGQFFHIRTTAELSPFLRRPLSIYRINEDNDTLEFLYLVKGMGTIEMTKMKPGETADLLGPLGHGFNLSAETNEILLTARGVGVATLAALAQDATEKGVGCTAILSARSRDDLLSAEMLTELGVTVYKVTEEDGTSDVADVERMMRRLIEENGVEQLYTCGSRRLSRLNQQLLDEYGLSGEIALEEQMGCAMGACFSCVSPIIENGEEQSVRVCYEGPVFPLEKVVIS</sequence>
<dbReference type="Gene3D" id="2.40.30.10">
    <property type="entry name" value="Translation factors"/>
    <property type="match status" value="1"/>
</dbReference>
<feature type="binding site" evidence="12">
    <location>
        <position position="231"/>
    </location>
    <ligand>
        <name>[2Fe-2S] cluster</name>
        <dbReference type="ChEBI" id="CHEBI:190135"/>
    </ligand>
</feature>
<evidence type="ECO:0000256" key="9">
    <source>
        <dbReference type="ARBA" id="ARBA00023014"/>
    </source>
</evidence>
<evidence type="ECO:0000256" key="11">
    <source>
        <dbReference type="PIRSR" id="PIRSR006816-1"/>
    </source>
</evidence>
<dbReference type="InterPro" id="IPR019480">
    <property type="entry name" value="Dihydroorotate_DH_Fe-S-bd"/>
</dbReference>
<evidence type="ECO:0000256" key="6">
    <source>
        <dbReference type="ARBA" id="ARBA00022827"/>
    </source>
</evidence>
<reference evidence="15" key="1">
    <citation type="submission" date="2016-10" db="EMBL/GenBank/DDBJ databases">
        <authorList>
            <person name="de Groot N.N."/>
        </authorList>
    </citation>
    <scope>NUCLEOTIDE SEQUENCE [LARGE SCALE GENOMIC DNA]</scope>
    <source>
        <strain evidence="15">10nlg</strain>
    </source>
</reference>
<dbReference type="InterPro" id="IPR017927">
    <property type="entry name" value="FAD-bd_FR_type"/>
</dbReference>
<keyword evidence="9 12" id="KW-0411">Iron-sulfur</keyword>
<dbReference type="SUPFAM" id="SSF52343">
    <property type="entry name" value="Ferredoxin reductase-like, C-terminal NADP-linked domain"/>
    <property type="match status" value="1"/>
</dbReference>
<accession>A0A1H9QKJ6</accession>
<feature type="binding site" evidence="12">
    <location>
        <position position="223"/>
    </location>
    <ligand>
        <name>[2Fe-2S] cluster</name>
        <dbReference type="ChEBI" id="CHEBI:190135"/>
    </ligand>
</feature>
<feature type="binding site" evidence="12">
    <location>
        <position position="228"/>
    </location>
    <ligand>
        <name>[2Fe-2S] cluster</name>
        <dbReference type="ChEBI" id="CHEBI:190135"/>
    </ligand>
</feature>
<comment type="cofactor">
    <cofactor evidence="10">
        <name>[2Fe-2S] cluster</name>
        <dbReference type="ChEBI" id="CHEBI:190135"/>
    </cofactor>
</comment>
<evidence type="ECO:0000256" key="12">
    <source>
        <dbReference type="PIRSR" id="PIRSR006816-2"/>
    </source>
</evidence>
<evidence type="ECO:0000256" key="8">
    <source>
        <dbReference type="ARBA" id="ARBA00023004"/>
    </source>
</evidence>
<feature type="binding site" evidence="11">
    <location>
        <begin position="52"/>
        <end position="55"/>
    </location>
    <ligand>
        <name>FAD</name>
        <dbReference type="ChEBI" id="CHEBI:57692"/>
    </ligand>
</feature>
<dbReference type="Pfam" id="PF10418">
    <property type="entry name" value="DHODB_Fe-S_bind"/>
    <property type="match status" value="1"/>
</dbReference>
<dbReference type="InterPro" id="IPR012165">
    <property type="entry name" value="Cyt_c3_hydrogenase_gsu"/>
</dbReference>
<keyword evidence="6 11" id="KW-0274">FAD</keyword>
<dbReference type="CDD" id="cd06218">
    <property type="entry name" value="DHOD_e_trans"/>
    <property type="match status" value="1"/>
</dbReference>
<name>A0A1H9QKJ6_9BACI</name>
<protein>
    <submittedName>
        <fullName evidence="14">Dihydroorotate dehydrogenase electron transfer subunit</fullName>
    </submittedName>
</protein>
<comment type="caution">
    <text evidence="14">The sequence shown here is derived from an EMBL/GenBank/DDBJ whole genome shotgun (WGS) entry which is preliminary data.</text>
</comment>